<sequence>MANVWSDVTEQPIPVIKSGTCANVIADSTRRLQQCVQDQLTHLDNRARALATSGNFEAALKDVARIRQLVPSSVMGYLCGGHVYSLQGRQKAAIDIYDQGLVAVSSSDPSHQQLVEARSMAHQRDSTRIDFIKELPLDIIMNIAPRILSEEKVAPSEIRAYLDVSRVWREKLLMCIRELHVLSTINDSHLDADGLPGLIATYCTTLTLESRVTCLRDFISDARFPLLKALTINQVRDSAGDDYDDYDEDDEYGSGYLRDIIASFRSTATLTQLKIFAYESCYIPFADILSNCPSLVDLEATCIDSDMSTAPASCPNLKSLSFMLNEDQHFDMNDITKRLPGLERLVASPFQYAKDFGIIKMLSCYCLSTSHVVLLNHLWSSTH</sequence>
<dbReference type="Gene3D" id="3.80.10.10">
    <property type="entry name" value="Ribonuclease Inhibitor"/>
    <property type="match status" value="1"/>
</dbReference>
<dbReference type="SUPFAM" id="SSF48452">
    <property type="entry name" value="TPR-like"/>
    <property type="match status" value="1"/>
</dbReference>
<name>A0AAD7UY97_9FUNG</name>
<gene>
    <name evidence="1" type="ORF">O0I10_009611</name>
</gene>
<dbReference type="InterPro" id="IPR011990">
    <property type="entry name" value="TPR-like_helical_dom_sf"/>
</dbReference>
<dbReference type="InterPro" id="IPR032675">
    <property type="entry name" value="LRR_dom_sf"/>
</dbReference>
<evidence type="ECO:0008006" key="3">
    <source>
        <dbReference type="Google" id="ProtNLM"/>
    </source>
</evidence>
<dbReference type="Gene3D" id="1.25.40.10">
    <property type="entry name" value="Tetratricopeptide repeat domain"/>
    <property type="match status" value="1"/>
</dbReference>
<comment type="caution">
    <text evidence="1">The sequence shown here is derived from an EMBL/GenBank/DDBJ whole genome shotgun (WGS) entry which is preliminary data.</text>
</comment>
<dbReference type="RefSeq" id="XP_058339634.1">
    <property type="nucleotide sequence ID" value="XM_058489598.1"/>
</dbReference>
<accession>A0AAD7UY97</accession>
<evidence type="ECO:0000313" key="2">
    <source>
        <dbReference type="Proteomes" id="UP001234581"/>
    </source>
</evidence>
<dbReference type="GeneID" id="83217016"/>
<dbReference type="EMBL" id="JARTCD010000057">
    <property type="protein sequence ID" value="KAJ8654720.1"/>
    <property type="molecule type" value="Genomic_DNA"/>
</dbReference>
<evidence type="ECO:0000313" key="1">
    <source>
        <dbReference type="EMBL" id="KAJ8654720.1"/>
    </source>
</evidence>
<organism evidence="1 2">
    <name type="scientific">Lichtheimia ornata</name>
    <dbReference type="NCBI Taxonomy" id="688661"/>
    <lineage>
        <taxon>Eukaryota</taxon>
        <taxon>Fungi</taxon>
        <taxon>Fungi incertae sedis</taxon>
        <taxon>Mucoromycota</taxon>
        <taxon>Mucoromycotina</taxon>
        <taxon>Mucoromycetes</taxon>
        <taxon>Mucorales</taxon>
        <taxon>Lichtheimiaceae</taxon>
        <taxon>Lichtheimia</taxon>
    </lineage>
</organism>
<protein>
    <recommendedName>
        <fullName evidence="3">F-box domain-containing protein</fullName>
    </recommendedName>
</protein>
<dbReference type="AlphaFoldDB" id="A0AAD7UY97"/>
<reference evidence="1 2" key="1">
    <citation type="submission" date="2023-03" db="EMBL/GenBank/DDBJ databases">
        <title>Genome sequence of Lichtheimia ornata CBS 291.66.</title>
        <authorList>
            <person name="Mohabir J.T."/>
            <person name="Shea T.P."/>
            <person name="Kurbessoian T."/>
            <person name="Berby B."/>
            <person name="Fontaine J."/>
            <person name="Livny J."/>
            <person name="Gnirke A."/>
            <person name="Stajich J.E."/>
            <person name="Cuomo C.A."/>
        </authorList>
    </citation>
    <scope>NUCLEOTIDE SEQUENCE [LARGE SCALE GENOMIC DNA]</scope>
    <source>
        <strain evidence="1">CBS 291.66</strain>
    </source>
</reference>
<dbReference type="Proteomes" id="UP001234581">
    <property type="component" value="Unassembled WGS sequence"/>
</dbReference>
<keyword evidence="2" id="KW-1185">Reference proteome</keyword>
<proteinExistence type="predicted"/>